<name>A0ABX0DYE1_9ACTN</name>
<evidence type="ECO:0000256" key="3">
    <source>
        <dbReference type="ARBA" id="ARBA00022553"/>
    </source>
</evidence>
<dbReference type="SUPFAM" id="SSF52777">
    <property type="entry name" value="CoA-dependent acyltransferases"/>
    <property type="match status" value="2"/>
</dbReference>
<dbReference type="InterPro" id="IPR023213">
    <property type="entry name" value="CAT-like_dom_sf"/>
</dbReference>
<dbReference type="EMBL" id="JAAKZX010000154">
    <property type="protein sequence ID" value="NGO46975.1"/>
    <property type="molecule type" value="Genomic_DNA"/>
</dbReference>
<organism evidence="5 6">
    <name type="scientific">Streptomyces ureilyticus</name>
    <dbReference type="NCBI Taxonomy" id="1775131"/>
    <lineage>
        <taxon>Bacteria</taxon>
        <taxon>Bacillati</taxon>
        <taxon>Actinomycetota</taxon>
        <taxon>Actinomycetes</taxon>
        <taxon>Kitasatosporales</taxon>
        <taxon>Streptomycetaceae</taxon>
        <taxon>Streptomyces</taxon>
    </lineage>
</organism>
<dbReference type="InterPro" id="IPR036736">
    <property type="entry name" value="ACP-like_sf"/>
</dbReference>
<gene>
    <name evidence="5" type="ORF">G6048_34355</name>
</gene>
<dbReference type="InterPro" id="IPR009081">
    <property type="entry name" value="PP-bd_ACP"/>
</dbReference>
<dbReference type="RefSeq" id="WP_165343502.1">
    <property type="nucleotide sequence ID" value="NZ_JAAKZX010000154.1"/>
</dbReference>
<evidence type="ECO:0000256" key="2">
    <source>
        <dbReference type="ARBA" id="ARBA00022450"/>
    </source>
</evidence>
<dbReference type="InterPro" id="IPR001242">
    <property type="entry name" value="Condensation_dom"/>
</dbReference>
<dbReference type="Gene3D" id="1.10.1200.10">
    <property type="entry name" value="ACP-like"/>
    <property type="match status" value="1"/>
</dbReference>
<comment type="cofactor">
    <cofactor evidence="1">
        <name>pantetheine 4'-phosphate</name>
        <dbReference type="ChEBI" id="CHEBI:47942"/>
    </cofactor>
</comment>
<accession>A0ABX0DYE1</accession>
<dbReference type="Pfam" id="PF00668">
    <property type="entry name" value="Condensation"/>
    <property type="match status" value="1"/>
</dbReference>
<evidence type="ECO:0000313" key="5">
    <source>
        <dbReference type="EMBL" id="NGO46975.1"/>
    </source>
</evidence>
<comment type="caution">
    <text evidence="5">The sequence shown here is derived from an EMBL/GenBank/DDBJ whole genome shotgun (WGS) entry which is preliminary data.</text>
</comment>
<sequence>MPPRLDAAAVPEQTALDGHAERVLAGIWAELLGRPVGPDDDFFAVGGDSVLSVAVAARAERAGLALTPHDVLVHPTLRDLAALAAPASRAAHDDPDEPIALSPLMHAILDKAPDHGRDLIVAEVLETTPGVRADAVRAALDRLVRLHEPLRFRLRSNALGHRLVRAAAETSTVVDVRALPLLDDAAVPAVLEADKTELAAAVDPVRGPMLRARFYDRGPRRTGILLLTVHHFAYDHISAVPLLEELNSALRDGSSAPARPDRSDVRRRTWRHWTERLLKSAQSDELAGELGHWTAVLEAGRTVGTLSDRPAGPCTGTAMLRRTLPAERVAPELKVSGAAGREAAAAAVACAWSRWRGQPDACLLTVGSGTPSPYRPDDRSLALGWFTSAHPVLLPVGPGQRADTVVPAAAEILRSVPNDGVGYGILRHLSPLTPATAALRGLPEPDLLVEHTATGGEELRTGDDPVWIRSGPLALEQNTLLSYVPTVVTSAISGGALEVYLVHDDRLAADRMNALADLLAEAFAELAGQG</sequence>
<dbReference type="Proteomes" id="UP001518140">
    <property type="component" value="Unassembled WGS sequence"/>
</dbReference>
<feature type="domain" description="Carrier" evidence="4">
    <location>
        <begin position="15"/>
        <end position="88"/>
    </location>
</feature>
<keyword evidence="6" id="KW-1185">Reference proteome</keyword>
<proteinExistence type="predicted"/>
<dbReference type="InterPro" id="IPR006162">
    <property type="entry name" value="Ppantetheine_attach_site"/>
</dbReference>
<evidence type="ECO:0000313" key="6">
    <source>
        <dbReference type="Proteomes" id="UP001518140"/>
    </source>
</evidence>
<dbReference type="InterPro" id="IPR020806">
    <property type="entry name" value="PKS_PP-bd"/>
</dbReference>
<dbReference type="Gene3D" id="3.30.559.10">
    <property type="entry name" value="Chloramphenicol acetyltransferase-like domain"/>
    <property type="match status" value="1"/>
</dbReference>
<evidence type="ECO:0000259" key="4">
    <source>
        <dbReference type="PROSITE" id="PS50075"/>
    </source>
</evidence>
<dbReference type="PANTHER" id="PTHR45527:SF1">
    <property type="entry name" value="FATTY ACID SYNTHASE"/>
    <property type="match status" value="1"/>
</dbReference>
<protein>
    <recommendedName>
        <fullName evidence="4">Carrier domain-containing protein</fullName>
    </recommendedName>
</protein>
<keyword evidence="2" id="KW-0596">Phosphopantetheine</keyword>
<evidence type="ECO:0000256" key="1">
    <source>
        <dbReference type="ARBA" id="ARBA00001957"/>
    </source>
</evidence>
<dbReference type="Gene3D" id="3.30.559.30">
    <property type="entry name" value="Nonribosomal peptide synthetase, condensation domain"/>
    <property type="match status" value="1"/>
</dbReference>
<dbReference type="SUPFAM" id="SSF47336">
    <property type="entry name" value="ACP-like"/>
    <property type="match status" value="1"/>
</dbReference>
<dbReference type="Pfam" id="PF00550">
    <property type="entry name" value="PP-binding"/>
    <property type="match status" value="1"/>
</dbReference>
<reference evidence="5 6" key="1">
    <citation type="submission" date="2020-02" db="EMBL/GenBank/DDBJ databases">
        <title>Whole-genome analyses of novel actinobacteria.</title>
        <authorList>
            <person name="Sahin N."/>
            <person name="Tokatli A."/>
        </authorList>
    </citation>
    <scope>NUCLEOTIDE SEQUENCE [LARGE SCALE GENOMIC DNA]</scope>
    <source>
        <strain evidence="5 6">YC419</strain>
    </source>
</reference>
<dbReference type="PROSITE" id="PS50075">
    <property type="entry name" value="CARRIER"/>
    <property type="match status" value="1"/>
</dbReference>
<dbReference type="PANTHER" id="PTHR45527">
    <property type="entry name" value="NONRIBOSOMAL PEPTIDE SYNTHETASE"/>
    <property type="match status" value="1"/>
</dbReference>
<dbReference type="SMART" id="SM00823">
    <property type="entry name" value="PKS_PP"/>
    <property type="match status" value="1"/>
</dbReference>
<dbReference type="PROSITE" id="PS00012">
    <property type="entry name" value="PHOSPHOPANTETHEINE"/>
    <property type="match status" value="1"/>
</dbReference>
<keyword evidence="3" id="KW-0597">Phosphoprotein</keyword>